<dbReference type="Proteomes" id="UP001283361">
    <property type="component" value="Unassembled WGS sequence"/>
</dbReference>
<protein>
    <submittedName>
        <fullName evidence="2">Uncharacterized protein</fullName>
    </submittedName>
</protein>
<evidence type="ECO:0000313" key="2">
    <source>
        <dbReference type="EMBL" id="KAK3757577.1"/>
    </source>
</evidence>
<sequence length="127" mass="13666">MLPKSNCAIDRILTRGTLTGMRRFRDPLNPSPLPPLSQVPHPSLFGPDNPMTRRPAVYSSSSPLLSLILCTAVTERGRGDPTSLEHQCASLLDTSQARLTLSSGNSLADGVGEPSIGLPSHPRKKRK</sequence>
<accession>A0AAE1D517</accession>
<name>A0AAE1D517_9GAST</name>
<evidence type="ECO:0000256" key="1">
    <source>
        <dbReference type="SAM" id="MobiDB-lite"/>
    </source>
</evidence>
<keyword evidence="3" id="KW-1185">Reference proteome</keyword>
<gene>
    <name evidence="2" type="ORF">RRG08_032742</name>
</gene>
<reference evidence="2" key="1">
    <citation type="journal article" date="2023" name="G3 (Bethesda)">
        <title>A reference genome for the long-term kleptoplast-retaining sea slug Elysia crispata morphotype clarki.</title>
        <authorList>
            <person name="Eastman K.E."/>
            <person name="Pendleton A.L."/>
            <person name="Shaikh M.A."/>
            <person name="Suttiyut T."/>
            <person name="Ogas R."/>
            <person name="Tomko P."/>
            <person name="Gavelis G."/>
            <person name="Widhalm J.R."/>
            <person name="Wisecaver J.H."/>
        </authorList>
    </citation>
    <scope>NUCLEOTIDE SEQUENCE</scope>
    <source>
        <strain evidence="2">ECLA1</strain>
    </source>
</reference>
<evidence type="ECO:0000313" key="3">
    <source>
        <dbReference type="Proteomes" id="UP001283361"/>
    </source>
</evidence>
<dbReference type="EMBL" id="JAWDGP010005359">
    <property type="protein sequence ID" value="KAK3757577.1"/>
    <property type="molecule type" value="Genomic_DNA"/>
</dbReference>
<feature type="region of interest" description="Disordered" evidence="1">
    <location>
        <begin position="22"/>
        <end position="57"/>
    </location>
</feature>
<organism evidence="2 3">
    <name type="scientific">Elysia crispata</name>
    <name type="common">lettuce slug</name>
    <dbReference type="NCBI Taxonomy" id="231223"/>
    <lineage>
        <taxon>Eukaryota</taxon>
        <taxon>Metazoa</taxon>
        <taxon>Spiralia</taxon>
        <taxon>Lophotrochozoa</taxon>
        <taxon>Mollusca</taxon>
        <taxon>Gastropoda</taxon>
        <taxon>Heterobranchia</taxon>
        <taxon>Euthyneura</taxon>
        <taxon>Panpulmonata</taxon>
        <taxon>Sacoglossa</taxon>
        <taxon>Placobranchoidea</taxon>
        <taxon>Plakobranchidae</taxon>
        <taxon>Elysia</taxon>
    </lineage>
</organism>
<proteinExistence type="predicted"/>
<feature type="region of interest" description="Disordered" evidence="1">
    <location>
        <begin position="103"/>
        <end position="127"/>
    </location>
</feature>
<dbReference type="AlphaFoldDB" id="A0AAE1D517"/>
<comment type="caution">
    <text evidence="2">The sequence shown here is derived from an EMBL/GenBank/DDBJ whole genome shotgun (WGS) entry which is preliminary data.</text>
</comment>